<dbReference type="Proteomes" id="UP000294933">
    <property type="component" value="Unassembled WGS sequence"/>
</dbReference>
<organism evidence="1 2">
    <name type="scientific">Rickenella mellea</name>
    <dbReference type="NCBI Taxonomy" id="50990"/>
    <lineage>
        <taxon>Eukaryota</taxon>
        <taxon>Fungi</taxon>
        <taxon>Dikarya</taxon>
        <taxon>Basidiomycota</taxon>
        <taxon>Agaricomycotina</taxon>
        <taxon>Agaricomycetes</taxon>
        <taxon>Hymenochaetales</taxon>
        <taxon>Rickenellaceae</taxon>
        <taxon>Rickenella</taxon>
    </lineage>
</organism>
<keyword evidence="2" id="KW-1185">Reference proteome</keyword>
<dbReference type="EMBL" id="ML170205">
    <property type="protein sequence ID" value="TDL18680.1"/>
    <property type="molecule type" value="Genomic_DNA"/>
</dbReference>
<name>A0A4Y7PVW2_9AGAM</name>
<gene>
    <name evidence="1" type="ORF">BD410DRAFT_491693</name>
</gene>
<evidence type="ECO:0000313" key="2">
    <source>
        <dbReference type="Proteomes" id="UP000294933"/>
    </source>
</evidence>
<accession>A0A4Y7PVW2</accession>
<evidence type="ECO:0000313" key="1">
    <source>
        <dbReference type="EMBL" id="TDL18680.1"/>
    </source>
</evidence>
<dbReference type="VEuPathDB" id="FungiDB:BD410DRAFT_491693"/>
<sequence>MDPQASEVSRIRVRGSRAYMEQLQDKVLTVASTKSSMAEVSSVYDELQACLGSEDSNVPEGEFFPLLMNAALLTSILKDRASNFVTAEHEEQS</sequence>
<protein>
    <submittedName>
        <fullName evidence="1">Uncharacterized protein</fullName>
    </submittedName>
</protein>
<reference evidence="1 2" key="1">
    <citation type="submission" date="2018-06" db="EMBL/GenBank/DDBJ databases">
        <title>A transcriptomic atlas of mushroom development highlights an independent origin of complex multicellularity.</title>
        <authorList>
            <consortium name="DOE Joint Genome Institute"/>
            <person name="Krizsan K."/>
            <person name="Almasi E."/>
            <person name="Merenyi Z."/>
            <person name="Sahu N."/>
            <person name="Viragh M."/>
            <person name="Koszo T."/>
            <person name="Mondo S."/>
            <person name="Kiss B."/>
            <person name="Balint B."/>
            <person name="Kues U."/>
            <person name="Barry K."/>
            <person name="Hegedus J.C."/>
            <person name="Henrissat B."/>
            <person name="Johnson J."/>
            <person name="Lipzen A."/>
            <person name="Ohm R."/>
            <person name="Nagy I."/>
            <person name="Pangilinan J."/>
            <person name="Yan J."/>
            <person name="Xiong Y."/>
            <person name="Grigoriev I.V."/>
            <person name="Hibbett D.S."/>
            <person name="Nagy L.G."/>
        </authorList>
    </citation>
    <scope>NUCLEOTIDE SEQUENCE [LARGE SCALE GENOMIC DNA]</scope>
    <source>
        <strain evidence="1 2">SZMC22713</strain>
    </source>
</reference>
<dbReference type="AlphaFoldDB" id="A0A4Y7PVW2"/>
<proteinExistence type="predicted"/>